<dbReference type="InterPro" id="IPR036457">
    <property type="entry name" value="PPM-type-like_dom_sf"/>
</dbReference>
<dbReference type="Proteomes" id="UP000298058">
    <property type="component" value="Unassembled WGS sequence"/>
</dbReference>
<dbReference type="InterPro" id="IPR001932">
    <property type="entry name" value="PPM-type_phosphatase-like_dom"/>
</dbReference>
<feature type="domain" description="PPM-type phosphatase" evidence="1">
    <location>
        <begin position="1"/>
        <end position="54"/>
    </location>
</feature>
<dbReference type="EMBL" id="RQHW01000018">
    <property type="protein sequence ID" value="TGN19905.1"/>
    <property type="molecule type" value="Genomic_DNA"/>
</dbReference>
<evidence type="ECO:0000259" key="1">
    <source>
        <dbReference type="Pfam" id="PF07228"/>
    </source>
</evidence>
<accession>A0A4R9M230</accession>
<proteinExistence type="predicted"/>
<name>A0A4R9M230_9LEPT</name>
<evidence type="ECO:0000313" key="3">
    <source>
        <dbReference type="Proteomes" id="UP000298058"/>
    </source>
</evidence>
<keyword evidence="3" id="KW-1185">Reference proteome</keyword>
<dbReference type="Gene3D" id="3.60.40.10">
    <property type="entry name" value="PPM-type phosphatase domain"/>
    <property type="match status" value="1"/>
</dbReference>
<organism evidence="2 3">
    <name type="scientific">Leptospira idonii</name>
    <dbReference type="NCBI Taxonomy" id="1193500"/>
    <lineage>
        <taxon>Bacteria</taxon>
        <taxon>Pseudomonadati</taxon>
        <taxon>Spirochaetota</taxon>
        <taxon>Spirochaetia</taxon>
        <taxon>Leptospirales</taxon>
        <taxon>Leptospiraceae</taxon>
        <taxon>Leptospira</taxon>
    </lineage>
</organism>
<reference evidence="2" key="1">
    <citation type="journal article" date="2019" name="PLoS Negl. Trop. Dis.">
        <title>Revisiting the worldwide diversity of Leptospira species in the environment.</title>
        <authorList>
            <person name="Vincent A.T."/>
            <person name="Schiettekatte O."/>
            <person name="Bourhy P."/>
            <person name="Veyrier F.J."/>
            <person name="Picardeau M."/>
        </authorList>
    </citation>
    <scope>NUCLEOTIDE SEQUENCE [LARGE SCALE GENOMIC DNA]</scope>
    <source>
        <strain evidence="2">201300427</strain>
    </source>
</reference>
<sequence length="67" mass="7663">MLVSAILGIIEEDTGKCHFWNAEHPFQILYRDGKTNYMENSVSMNKIGFVGEADLFILRESQRTISP</sequence>
<gene>
    <name evidence="2" type="ORF">EHS15_05870</name>
</gene>
<dbReference type="Pfam" id="PF07228">
    <property type="entry name" value="SpoIIE"/>
    <property type="match status" value="1"/>
</dbReference>
<comment type="caution">
    <text evidence="2">The sequence shown here is derived from an EMBL/GenBank/DDBJ whole genome shotgun (WGS) entry which is preliminary data.</text>
</comment>
<protein>
    <recommendedName>
        <fullName evidence="1">PPM-type phosphatase domain-containing protein</fullName>
    </recommendedName>
</protein>
<evidence type="ECO:0000313" key="2">
    <source>
        <dbReference type="EMBL" id="TGN19905.1"/>
    </source>
</evidence>
<dbReference type="AlphaFoldDB" id="A0A4R9M230"/>